<dbReference type="Gramene" id="PGSC0003DMT400087157">
    <property type="protein sequence ID" value="PGSC0003DMT400087157"/>
    <property type="gene ID" value="PGSC0003DMG400036728"/>
</dbReference>
<dbReference type="AlphaFoldDB" id="M1DD97"/>
<evidence type="ECO:0000313" key="2">
    <source>
        <dbReference type="Proteomes" id="UP000011115"/>
    </source>
</evidence>
<reference evidence="2" key="1">
    <citation type="journal article" date="2011" name="Nature">
        <title>Genome sequence and analysis of the tuber crop potato.</title>
        <authorList>
            <consortium name="The Potato Genome Sequencing Consortium"/>
        </authorList>
    </citation>
    <scope>NUCLEOTIDE SEQUENCE [LARGE SCALE GENOMIC DNA]</scope>
    <source>
        <strain evidence="2">cv. DM1-3 516 R44</strain>
    </source>
</reference>
<dbReference type="PaxDb" id="4113-PGSC0003DMT400087157"/>
<dbReference type="Proteomes" id="UP000011115">
    <property type="component" value="Unassembled WGS sequence"/>
</dbReference>
<proteinExistence type="predicted"/>
<dbReference type="HOGENOM" id="CLU_2516978_0_0_1"/>
<organism evidence="1 2">
    <name type="scientific">Solanum tuberosum</name>
    <name type="common">Potato</name>
    <dbReference type="NCBI Taxonomy" id="4113"/>
    <lineage>
        <taxon>Eukaryota</taxon>
        <taxon>Viridiplantae</taxon>
        <taxon>Streptophyta</taxon>
        <taxon>Embryophyta</taxon>
        <taxon>Tracheophyta</taxon>
        <taxon>Spermatophyta</taxon>
        <taxon>Magnoliopsida</taxon>
        <taxon>eudicotyledons</taxon>
        <taxon>Gunneridae</taxon>
        <taxon>Pentapetalae</taxon>
        <taxon>asterids</taxon>
        <taxon>lamiids</taxon>
        <taxon>Solanales</taxon>
        <taxon>Solanaceae</taxon>
        <taxon>Solanoideae</taxon>
        <taxon>Solaneae</taxon>
        <taxon>Solanum</taxon>
    </lineage>
</organism>
<accession>M1DD97</accession>
<protein>
    <submittedName>
        <fullName evidence="1">Uncharacterized protein</fullName>
    </submittedName>
</protein>
<keyword evidence="2" id="KW-1185">Reference proteome</keyword>
<sequence>MQTHVTRIGLRRNVDPVSTPESVAEYSDLALAASSISSHYSNDPEVDLSFVFVVGHCSFFYYFESTKPDKDLLDVVCKSQLYTSP</sequence>
<name>M1DD97_SOLTU</name>
<dbReference type="InParanoid" id="M1DD97"/>
<reference evidence="1" key="2">
    <citation type="submission" date="2015-06" db="UniProtKB">
        <authorList>
            <consortium name="EnsemblPlants"/>
        </authorList>
    </citation>
    <scope>IDENTIFICATION</scope>
    <source>
        <strain evidence="1">DM1-3 516 R44</strain>
    </source>
</reference>
<dbReference type="EnsemblPlants" id="PGSC0003DMT400087157">
    <property type="protein sequence ID" value="PGSC0003DMT400087157"/>
    <property type="gene ID" value="PGSC0003DMG400036728"/>
</dbReference>
<evidence type="ECO:0000313" key="1">
    <source>
        <dbReference type="EnsemblPlants" id="PGSC0003DMT400087157"/>
    </source>
</evidence>